<dbReference type="Gene3D" id="2.40.128.20">
    <property type="match status" value="1"/>
</dbReference>
<dbReference type="EMBL" id="GL377643">
    <property type="protein sequence ID" value="EFJ11875.1"/>
    <property type="molecule type" value="Genomic_DNA"/>
</dbReference>
<evidence type="ECO:0000259" key="1">
    <source>
        <dbReference type="Pfam" id="PF07137"/>
    </source>
</evidence>
<dbReference type="InterPro" id="IPR012674">
    <property type="entry name" value="Calycin"/>
</dbReference>
<dbReference type="STRING" id="88036.D8SUQ2"/>
<dbReference type="PANTHER" id="PTHR33970:SF1">
    <property type="entry name" value="VIOLAXANTHIN DE-EPOXIDASE, CHLOROPLASTIC"/>
    <property type="match status" value="1"/>
</dbReference>
<dbReference type="InParanoid" id="D8SUQ2"/>
<dbReference type="Pfam" id="PF07137">
    <property type="entry name" value="VDE"/>
    <property type="match status" value="1"/>
</dbReference>
<sequence length="214" mass="24101">LSKKKCIPQSANNGSYPVPPDCGLVEKFNTQDFTGTWYITSGLNPLFDLYDCQVHEFSAGPHKLTGKLTWRVTTPDGGFITRHAIQNFVQKNPKRPGVLSNHDNEYLNYKDDWFIVSARLNKQPDDYVFVYYNGSNDAWDGYGGAVVYTRSSSLPKSNFPELRLAAAKVGLDFDNFKMTDNSCGPQPSLFARVHKRLFEGERALATNRNSPSYV</sequence>
<dbReference type="GO" id="GO:0010028">
    <property type="term" value="P:xanthophyll cycle"/>
    <property type="evidence" value="ECO:0000318"/>
    <property type="project" value="GO_Central"/>
</dbReference>
<dbReference type="HOGENOM" id="CLU_1322871_0_0_1"/>
<protein>
    <recommendedName>
        <fullName evidence="1">VDE lipocalin domain-containing protein</fullName>
    </recommendedName>
</protein>
<dbReference type="InterPro" id="IPR010788">
    <property type="entry name" value="VDE_dom"/>
</dbReference>
<dbReference type="GO" id="GO:0046422">
    <property type="term" value="F:violaxanthin de-epoxidase activity"/>
    <property type="evidence" value="ECO:0000318"/>
    <property type="project" value="GO_Central"/>
</dbReference>
<dbReference type="SUPFAM" id="SSF50814">
    <property type="entry name" value="Lipocalins"/>
    <property type="match status" value="1"/>
</dbReference>
<keyword evidence="3" id="KW-1185">Reference proteome</keyword>
<name>D8SUQ2_SELML</name>
<feature type="non-terminal residue" evidence="2">
    <location>
        <position position="1"/>
    </location>
</feature>
<dbReference type="InterPro" id="IPR022272">
    <property type="entry name" value="Lipocalin_CS"/>
</dbReference>
<organism evidence="3">
    <name type="scientific">Selaginella moellendorffii</name>
    <name type="common">Spikemoss</name>
    <dbReference type="NCBI Taxonomy" id="88036"/>
    <lineage>
        <taxon>Eukaryota</taxon>
        <taxon>Viridiplantae</taxon>
        <taxon>Streptophyta</taxon>
        <taxon>Embryophyta</taxon>
        <taxon>Tracheophyta</taxon>
        <taxon>Lycopodiopsida</taxon>
        <taxon>Selaginellales</taxon>
        <taxon>Selaginellaceae</taxon>
        <taxon>Selaginella</taxon>
    </lineage>
</organism>
<reference evidence="2 3" key="1">
    <citation type="journal article" date="2011" name="Science">
        <title>The Selaginella genome identifies genetic changes associated with the evolution of vascular plants.</title>
        <authorList>
            <person name="Banks J.A."/>
            <person name="Nishiyama T."/>
            <person name="Hasebe M."/>
            <person name="Bowman J.L."/>
            <person name="Gribskov M."/>
            <person name="dePamphilis C."/>
            <person name="Albert V.A."/>
            <person name="Aono N."/>
            <person name="Aoyama T."/>
            <person name="Ambrose B.A."/>
            <person name="Ashton N.W."/>
            <person name="Axtell M.J."/>
            <person name="Barker E."/>
            <person name="Barker M.S."/>
            <person name="Bennetzen J.L."/>
            <person name="Bonawitz N.D."/>
            <person name="Chapple C."/>
            <person name="Cheng C."/>
            <person name="Correa L.G."/>
            <person name="Dacre M."/>
            <person name="DeBarry J."/>
            <person name="Dreyer I."/>
            <person name="Elias M."/>
            <person name="Engstrom E.M."/>
            <person name="Estelle M."/>
            <person name="Feng L."/>
            <person name="Finet C."/>
            <person name="Floyd S.K."/>
            <person name="Frommer W.B."/>
            <person name="Fujita T."/>
            <person name="Gramzow L."/>
            <person name="Gutensohn M."/>
            <person name="Harholt J."/>
            <person name="Hattori M."/>
            <person name="Heyl A."/>
            <person name="Hirai T."/>
            <person name="Hiwatashi Y."/>
            <person name="Ishikawa M."/>
            <person name="Iwata M."/>
            <person name="Karol K.G."/>
            <person name="Koehler B."/>
            <person name="Kolukisaoglu U."/>
            <person name="Kubo M."/>
            <person name="Kurata T."/>
            <person name="Lalonde S."/>
            <person name="Li K."/>
            <person name="Li Y."/>
            <person name="Litt A."/>
            <person name="Lyons E."/>
            <person name="Manning G."/>
            <person name="Maruyama T."/>
            <person name="Michael T.P."/>
            <person name="Mikami K."/>
            <person name="Miyazaki S."/>
            <person name="Morinaga S."/>
            <person name="Murata T."/>
            <person name="Mueller-Roeber B."/>
            <person name="Nelson D.R."/>
            <person name="Obara M."/>
            <person name="Oguri Y."/>
            <person name="Olmstead R.G."/>
            <person name="Onodera N."/>
            <person name="Petersen B.L."/>
            <person name="Pils B."/>
            <person name="Prigge M."/>
            <person name="Rensing S.A."/>
            <person name="Riano-Pachon D.M."/>
            <person name="Roberts A.W."/>
            <person name="Sato Y."/>
            <person name="Scheller H.V."/>
            <person name="Schulz B."/>
            <person name="Schulz C."/>
            <person name="Shakirov E.V."/>
            <person name="Shibagaki N."/>
            <person name="Shinohara N."/>
            <person name="Shippen D.E."/>
            <person name="Soerensen I."/>
            <person name="Sotooka R."/>
            <person name="Sugimoto N."/>
            <person name="Sugita M."/>
            <person name="Sumikawa N."/>
            <person name="Tanurdzic M."/>
            <person name="Theissen G."/>
            <person name="Ulvskov P."/>
            <person name="Wakazuki S."/>
            <person name="Weng J.K."/>
            <person name="Willats W.W."/>
            <person name="Wipf D."/>
            <person name="Wolf P.G."/>
            <person name="Yang L."/>
            <person name="Zimmer A.D."/>
            <person name="Zhu Q."/>
            <person name="Mitros T."/>
            <person name="Hellsten U."/>
            <person name="Loque D."/>
            <person name="Otillar R."/>
            <person name="Salamov A."/>
            <person name="Schmutz J."/>
            <person name="Shapiro H."/>
            <person name="Lindquist E."/>
            <person name="Lucas S."/>
            <person name="Rokhsar D."/>
            <person name="Grigoriev I.V."/>
        </authorList>
    </citation>
    <scope>NUCLEOTIDE SEQUENCE [LARGE SCALE GENOMIC DNA]</scope>
</reference>
<feature type="domain" description="VDE lipocalin" evidence="1">
    <location>
        <begin position="1"/>
        <end position="181"/>
    </location>
</feature>
<dbReference type="PANTHER" id="PTHR33970">
    <property type="entry name" value="VIOLAXANTHIN DE-EPOXIDASE, CHLOROPLASTIC-RELATED"/>
    <property type="match status" value="1"/>
</dbReference>
<dbReference type="Proteomes" id="UP000001514">
    <property type="component" value="Unassembled WGS sequence"/>
</dbReference>
<gene>
    <name evidence="2" type="ORF">SELMODRAFT_125344</name>
</gene>
<dbReference type="PROSITE" id="PS00213">
    <property type="entry name" value="LIPOCALIN"/>
    <property type="match status" value="1"/>
</dbReference>
<dbReference type="GO" id="GO:0015994">
    <property type="term" value="P:chlorophyll metabolic process"/>
    <property type="evidence" value="ECO:0000318"/>
    <property type="project" value="GO_Central"/>
</dbReference>
<evidence type="ECO:0000313" key="2">
    <source>
        <dbReference type="EMBL" id="EFJ11875.1"/>
    </source>
</evidence>
<proteinExistence type="predicted"/>
<evidence type="ECO:0000313" key="3">
    <source>
        <dbReference type="Proteomes" id="UP000001514"/>
    </source>
</evidence>
<dbReference type="eggNOG" id="ENOG502QSFY">
    <property type="taxonomic scope" value="Eukaryota"/>
</dbReference>
<dbReference type="AlphaFoldDB" id="D8SUQ2"/>
<dbReference type="InterPro" id="IPR044682">
    <property type="entry name" value="VDE"/>
</dbReference>
<accession>D8SUQ2</accession>
<dbReference type="KEGG" id="smo:SELMODRAFT_125344"/>